<dbReference type="InterPro" id="IPR005821">
    <property type="entry name" value="Ion_trans_dom"/>
</dbReference>
<dbReference type="GO" id="GO:0022832">
    <property type="term" value="F:voltage-gated channel activity"/>
    <property type="evidence" value="ECO:0007669"/>
    <property type="project" value="InterPro"/>
</dbReference>
<feature type="domain" description="Ion transport" evidence="6">
    <location>
        <begin position="38"/>
        <end position="223"/>
    </location>
</feature>
<evidence type="ECO:0000256" key="5">
    <source>
        <dbReference type="SAM" id="Phobius"/>
    </source>
</evidence>
<feature type="transmembrane region" description="Helical" evidence="5">
    <location>
        <begin position="12"/>
        <end position="31"/>
    </location>
</feature>
<proteinExistence type="predicted"/>
<feature type="transmembrane region" description="Helical" evidence="5">
    <location>
        <begin position="569"/>
        <end position="589"/>
    </location>
</feature>
<keyword evidence="8" id="KW-1185">Reference proteome</keyword>
<dbReference type="GO" id="GO:0097682">
    <property type="term" value="F:intracellularly phosphatidylinositol-3,5-bisphosphate-gated monatomic cation channel activity"/>
    <property type="evidence" value="ECO:0007669"/>
    <property type="project" value="TreeGrafter"/>
</dbReference>
<dbReference type="EMBL" id="VSWD01000007">
    <property type="protein sequence ID" value="KAK3098706.1"/>
    <property type="molecule type" value="Genomic_DNA"/>
</dbReference>
<sequence>YHGIPHFRFRNCVIFVLHILAFFEFPSSLSWTSDIRHMEERISVPCGVTEGIEVICLLLLLADIILMFWLMGRAEFMKKKWLIAALVVLSLSLIDWAISMGFQCTETNRVRRILRPFFIIVHSSLMKKTVKSLQRTLPEVVSVLLLLALHLYVFTLVGMLLFPQPQGGHRKHTGNNTVDLTASNQNSSSNANQTDVHTTGNAYFTTLSDSFMSLLVLLTTANNPDGNFCFMNMFLAVIYNQFRGYFQNSLQASLLRRRVGVRAAYEVLRDHSTYARIATTQIREGVPKSDVMTVVEHANIPKYIKTALKRDLDQRHDNYNHLTLAEFQKCFELMDTEVKFRSKPEVRWFMNRHLRRLQFMISHRYYNYFGNVVAIANVIVISVELTTEYDRTLNDSTSSLNIVNFAFIIYYLVEQILKFTALGWKRYVYEKGNIYDGIITIILVVMEIISISIYGLPLSRHPRGDESITLWNVVRLINILIMFRLLRIIPSIKAMSVVANTLIDLVRNLKSFAGILIVIYYSFAILGIELFHDKIKYYDQGNSTTPDVLRYECGSYQQLEYWANNFNDFAAAIVVLWDVMVVNNWSIFLKEYAVVASEWSYLYFVAWWLLSVVIVLQLFTALIIENFIMKWDKSIHHTSEPTTRRSSEFEESGHFMTVHDMFRDSLAEPSEEQIMLQITNHRYLNLQQTPPLTPH</sequence>
<dbReference type="InterPro" id="IPR027359">
    <property type="entry name" value="Volt_channel_dom_sf"/>
</dbReference>
<keyword evidence="2 5" id="KW-0812">Transmembrane</keyword>
<feature type="transmembrane region" description="Helical" evidence="5">
    <location>
        <begin position="365"/>
        <end position="385"/>
    </location>
</feature>
<protein>
    <recommendedName>
        <fullName evidence="6">Ion transport domain-containing protein</fullName>
    </recommendedName>
</protein>
<organism evidence="7 8">
    <name type="scientific">Pinctada imbricata</name>
    <name type="common">Atlantic pearl-oyster</name>
    <name type="synonym">Pinctada martensii</name>
    <dbReference type="NCBI Taxonomy" id="66713"/>
    <lineage>
        <taxon>Eukaryota</taxon>
        <taxon>Metazoa</taxon>
        <taxon>Spiralia</taxon>
        <taxon>Lophotrochozoa</taxon>
        <taxon>Mollusca</taxon>
        <taxon>Bivalvia</taxon>
        <taxon>Autobranchia</taxon>
        <taxon>Pteriomorphia</taxon>
        <taxon>Pterioida</taxon>
        <taxon>Pterioidea</taxon>
        <taxon>Pteriidae</taxon>
        <taxon>Pinctada</taxon>
    </lineage>
</organism>
<evidence type="ECO:0000259" key="6">
    <source>
        <dbReference type="Pfam" id="PF00520"/>
    </source>
</evidence>
<dbReference type="InterPro" id="IPR028798">
    <property type="entry name" value="TPC2"/>
</dbReference>
<evidence type="ECO:0000256" key="1">
    <source>
        <dbReference type="ARBA" id="ARBA00004141"/>
    </source>
</evidence>
<dbReference type="AlphaFoldDB" id="A0AA88Y693"/>
<gene>
    <name evidence="7" type="ORF">FSP39_022251</name>
</gene>
<evidence type="ECO:0000256" key="4">
    <source>
        <dbReference type="ARBA" id="ARBA00023136"/>
    </source>
</evidence>
<reference evidence="7" key="1">
    <citation type="submission" date="2019-08" db="EMBL/GenBank/DDBJ databases">
        <title>The improved chromosome-level genome for the pearl oyster Pinctada fucata martensii using PacBio sequencing and Hi-C.</title>
        <authorList>
            <person name="Zheng Z."/>
        </authorList>
    </citation>
    <scope>NUCLEOTIDE SEQUENCE</scope>
    <source>
        <strain evidence="7">ZZ-2019</strain>
        <tissue evidence="7">Adductor muscle</tissue>
    </source>
</reference>
<feature type="transmembrane region" description="Helical" evidence="5">
    <location>
        <begin position="397"/>
        <end position="413"/>
    </location>
</feature>
<evidence type="ECO:0000256" key="2">
    <source>
        <dbReference type="ARBA" id="ARBA00022692"/>
    </source>
</evidence>
<comment type="subcellular location">
    <subcellularLocation>
        <location evidence="1">Membrane</location>
        <topology evidence="1">Multi-pass membrane protein</topology>
    </subcellularLocation>
</comment>
<dbReference type="GO" id="GO:0005765">
    <property type="term" value="C:lysosomal membrane"/>
    <property type="evidence" value="ECO:0007669"/>
    <property type="project" value="InterPro"/>
</dbReference>
<dbReference type="GO" id="GO:0075509">
    <property type="term" value="P:endocytosis involved in viral entry into host cell"/>
    <property type="evidence" value="ECO:0007669"/>
    <property type="project" value="TreeGrafter"/>
</dbReference>
<feature type="domain" description="Ion transport" evidence="6">
    <location>
        <begin position="363"/>
        <end position="627"/>
    </location>
</feature>
<feature type="transmembrane region" description="Helical" evidence="5">
    <location>
        <begin position="434"/>
        <end position="456"/>
    </location>
</feature>
<dbReference type="Pfam" id="PF00520">
    <property type="entry name" value="Ion_trans"/>
    <property type="match status" value="2"/>
</dbReference>
<feature type="non-terminal residue" evidence="7">
    <location>
        <position position="1"/>
    </location>
</feature>
<feature type="transmembrane region" description="Helical" evidence="5">
    <location>
        <begin position="601"/>
        <end position="624"/>
    </location>
</feature>
<dbReference type="Gene3D" id="1.20.120.350">
    <property type="entry name" value="Voltage-gated potassium channels. Chain C"/>
    <property type="match status" value="1"/>
</dbReference>
<keyword evidence="3 5" id="KW-1133">Transmembrane helix</keyword>
<feature type="transmembrane region" description="Helical" evidence="5">
    <location>
        <begin position="512"/>
        <end position="531"/>
    </location>
</feature>
<feature type="transmembrane region" description="Helical" evidence="5">
    <location>
        <begin position="82"/>
        <end position="102"/>
    </location>
</feature>
<feature type="transmembrane region" description="Helical" evidence="5">
    <location>
        <begin position="140"/>
        <end position="162"/>
    </location>
</feature>
<evidence type="ECO:0000256" key="3">
    <source>
        <dbReference type="ARBA" id="ARBA00022989"/>
    </source>
</evidence>
<feature type="transmembrane region" description="Helical" evidence="5">
    <location>
        <begin position="51"/>
        <end position="70"/>
    </location>
</feature>
<dbReference type="PANTHER" id="PTHR46768:SF1">
    <property type="entry name" value="TWO PORE CHANNEL PROTEIN 2"/>
    <property type="match status" value="1"/>
</dbReference>
<keyword evidence="4 5" id="KW-0472">Membrane</keyword>
<dbReference type="SUPFAM" id="SSF81324">
    <property type="entry name" value="Voltage-gated potassium channels"/>
    <property type="match status" value="2"/>
</dbReference>
<accession>A0AA88Y693</accession>
<feature type="transmembrane region" description="Helical" evidence="5">
    <location>
        <begin position="468"/>
        <end position="486"/>
    </location>
</feature>
<dbReference type="GO" id="GO:0019722">
    <property type="term" value="P:calcium-mediated signaling"/>
    <property type="evidence" value="ECO:0007669"/>
    <property type="project" value="TreeGrafter"/>
</dbReference>
<evidence type="ECO:0000313" key="8">
    <source>
        <dbReference type="Proteomes" id="UP001186944"/>
    </source>
</evidence>
<dbReference type="GO" id="GO:0015280">
    <property type="term" value="F:ligand-gated sodium channel activity"/>
    <property type="evidence" value="ECO:0007669"/>
    <property type="project" value="TreeGrafter"/>
</dbReference>
<comment type="caution">
    <text evidence="7">The sequence shown here is derived from an EMBL/GenBank/DDBJ whole genome shotgun (WGS) entry which is preliminary data.</text>
</comment>
<dbReference type="Proteomes" id="UP001186944">
    <property type="component" value="Unassembled WGS sequence"/>
</dbReference>
<name>A0AA88Y693_PINIB</name>
<dbReference type="Gene3D" id="1.10.287.70">
    <property type="match status" value="2"/>
</dbReference>
<dbReference type="PANTHER" id="PTHR46768">
    <property type="entry name" value="TWO PORE CALCIUM CHANNEL PROTEIN 2"/>
    <property type="match status" value="1"/>
</dbReference>
<evidence type="ECO:0000313" key="7">
    <source>
        <dbReference type="EMBL" id="KAK3098706.1"/>
    </source>
</evidence>